<proteinExistence type="inferred from homology"/>
<keyword evidence="6" id="KW-0862">Zinc</keyword>
<feature type="compositionally biased region" description="Gly residues" evidence="8">
    <location>
        <begin position="762"/>
        <end position="778"/>
    </location>
</feature>
<dbReference type="PANTHER" id="PTHR47442:SF1">
    <property type="entry name" value="MYND-TYPE ZINC FINGER PROTEIN MUB1"/>
    <property type="match status" value="1"/>
</dbReference>
<dbReference type="InterPro" id="IPR002893">
    <property type="entry name" value="Znf_MYND"/>
</dbReference>
<evidence type="ECO:0000313" key="11">
    <source>
        <dbReference type="Proteomes" id="UP001497383"/>
    </source>
</evidence>
<name>A0ABP0ZM98_9ASCO</name>
<dbReference type="RefSeq" id="XP_066830426.1">
    <property type="nucleotide sequence ID" value="XM_066973603.1"/>
</dbReference>
<dbReference type="SUPFAM" id="SSF144232">
    <property type="entry name" value="HIT/MYND zinc finger-like"/>
    <property type="match status" value="1"/>
</dbReference>
<dbReference type="PROSITE" id="PS50865">
    <property type="entry name" value="ZF_MYND_2"/>
    <property type="match status" value="1"/>
</dbReference>
<organism evidence="10 11">
    <name type="scientific">Lodderomyces beijingensis</name>
    <dbReference type="NCBI Taxonomy" id="1775926"/>
    <lineage>
        <taxon>Eukaryota</taxon>
        <taxon>Fungi</taxon>
        <taxon>Dikarya</taxon>
        <taxon>Ascomycota</taxon>
        <taxon>Saccharomycotina</taxon>
        <taxon>Pichiomycetes</taxon>
        <taxon>Debaryomycetaceae</taxon>
        <taxon>Candida/Lodderomyces clade</taxon>
        <taxon>Lodderomyces</taxon>
    </lineage>
</organism>
<evidence type="ECO:0000259" key="9">
    <source>
        <dbReference type="PROSITE" id="PS50865"/>
    </source>
</evidence>
<feature type="region of interest" description="Disordered" evidence="8">
    <location>
        <begin position="488"/>
        <end position="544"/>
    </location>
</feature>
<dbReference type="EMBL" id="OZ022408">
    <property type="protein sequence ID" value="CAK9439298.1"/>
    <property type="molecule type" value="Genomic_DNA"/>
</dbReference>
<evidence type="ECO:0000256" key="8">
    <source>
        <dbReference type="SAM" id="MobiDB-lite"/>
    </source>
</evidence>
<feature type="compositionally biased region" description="Acidic residues" evidence="8">
    <location>
        <begin position="489"/>
        <end position="531"/>
    </location>
</feature>
<keyword evidence="11" id="KW-1185">Reference proteome</keyword>
<dbReference type="Gene3D" id="6.10.140.2220">
    <property type="match status" value="1"/>
</dbReference>
<protein>
    <recommendedName>
        <fullName evidence="9">MYND-type domain-containing protein</fullName>
    </recommendedName>
</protein>
<evidence type="ECO:0000256" key="3">
    <source>
        <dbReference type="ARBA" id="ARBA00022490"/>
    </source>
</evidence>
<keyword evidence="4" id="KW-0479">Metal-binding</keyword>
<dbReference type="Gene3D" id="3.30.70.2850">
    <property type="match status" value="1"/>
</dbReference>
<sequence>MRDSNYRSISSNKAAVTITASLYDRRALDVTSDKPLVNSLNYLTYLVSSSAKVRETLATDGGIERLVDILHECHNFNHFSDDNGEKKLLTAWKWTLAFQCIVLVGTRGTEKIRQKVVKAGILPIIATVLDNYLSLHERSFLRMNTKPMDASNANASATTPVENVFRQHPEGQSESFLIQSIAHTQEARFRAPDPIVFDNQAAAIFPSQEFCSKHRVYPEDLNLASLTIDDYENSSVDQLFRLLRSAHFQFQDEDRGRRTPQPPAHGRGISIEQDVKRAFVVLNILNRLRETKEAEALEPGFVSDCEYEMDSNLTFLSNLYSRDFEINSTSNSKLAVREFTETGVVIPKDDDIVWSLQLLAYISKYPNLKDILQNTHLVLDMSIRDKSFKVFVENQMKLKMKMKMKSKKNAAVRLRPTITPKTRKPKTTYVERFSPSASNSPQMVTALNDDNLILSDEQFALCDSGIPEEGQRGGSNSVRDAVVYSAVGEAEDEEAEDEDEDDDEDDGDEGDDEKQQQQEDDDDTDDFEETISDSSGSVASDSVRSSTNYMSKLHHWITMYETITDEFERSVRMYQLMDKLNKFIEMESMNLSSTIIETRLKTKAYLQEKWNYDTYQYFNVDDCDEDKDDSLTEHKRVNLFPIVEKFTFLSGSDMYYWSGVIMRNSCRRNDLKGGVRQCGNLECGKWEKYPREFSKCRRCKRTKYCSRDCQMRAWHCHRNWCIPSTSSSNTTSNSSLHTQSLGGVTGVATTAGGGNATAAAGAAGGTAGGGAVFTGGGATTANLEDSVGQLDSEALAEDGNDGNESPSESA</sequence>
<gene>
    <name evidence="10" type="ORF">LODBEIA_P34880</name>
</gene>
<evidence type="ECO:0000256" key="4">
    <source>
        <dbReference type="ARBA" id="ARBA00022723"/>
    </source>
</evidence>
<feature type="compositionally biased region" description="Low complexity" evidence="8">
    <location>
        <begin position="532"/>
        <end position="544"/>
    </location>
</feature>
<comment type="subcellular location">
    <subcellularLocation>
        <location evidence="1">Cytoplasm</location>
    </subcellularLocation>
</comment>
<evidence type="ECO:0000256" key="2">
    <source>
        <dbReference type="ARBA" id="ARBA00010655"/>
    </source>
</evidence>
<keyword evidence="3" id="KW-0963">Cytoplasm</keyword>
<dbReference type="Pfam" id="PF01753">
    <property type="entry name" value="zf-MYND"/>
    <property type="match status" value="1"/>
</dbReference>
<feature type="domain" description="MYND-type" evidence="9">
    <location>
        <begin position="680"/>
        <end position="721"/>
    </location>
</feature>
<dbReference type="GeneID" id="92208684"/>
<feature type="region of interest" description="Disordered" evidence="8">
    <location>
        <begin position="759"/>
        <end position="810"/>
    </location>
</feature>
<dbReference type="InterPro" id="IPR051664">
    <property type="entry name" value="MYND-type_zinc_finger"/>
</dbReference>
<keyword evidence="5 7" id="KW-0863">Zinc-finger</keyword>
<evidence type="ECO:0000256" key="6">
    <source>
        <dbReference type="ARBA" id="ARBA00022833"/>
    </source>
</evidence>
<dbReference type="PANTHER" id="PTHR47442">
    <property type="entry name" value="MYND-TYPE ZINC FINGER PROTEIN MUB1"/>
    <property type="match status" value="1"/>
</dbReference>
<evidence type="ECO:0000256" key="7">
    <source>
        <dbReference type="PROSITE-ProRule" id="PRU00134"/>
    </source>
</evidence>
<evidence type="ECO:0000256" key="1">
    <source>
        <dbReference type="ARBA" id="ARBA00004496"/>
    </source>
</evidence>
<dbReference type="Proteomes" id="UP001497383">
    <property type="component" value="Chromosome 4"/>
</dbReference>
<accession>A0ABP0ZM98</accession>
<evidence type="ECO:0000256" key="5">
    <source>
        <dbReference type="ARBA" id="ARBA00022771"/>
    </source>
</evidence>
<comment type="similarity">
    <text evidence="2">Belongs to the MUB1/samB family.</text>
</comment>
<reference evidence="10 11" key="1">
    <citation type="submission" date="2024-03" db="EMBL/GenBank/DDBJ databases">
        <authorList>
            <person name="Brejova B."/>
        </authorList>
    </citation>
    <scope>NUCLEOTIDE SEQUENCE [LARGE SCALE GENOMIC DNA]</scope>
    <source>
        <strain evidence="10 11">CBS 14171</strain>
    </source>
</reference>
<evidence type="ECO:0000313" key="10">
    <source>
        <dbReference type="EMBL" id="CAK9439298.1"/>
    </source>
</evidence>